<gene>
    <name evidence="2" type="ORF">F2P81_001150</name>
</gene>
<sequence>MHFNSRSDKTSGQRETQNNSIRNISGLTMIEGIAFISARDACKLVTLFDAAIDSVCVGKQHAEPRCSGSSSDSPSLYTARQRVTLCICLHFYWPR</sequence>
<evidence type="ECO:0000256" key="1">
    <source>
        <dbReference type="SAM" id="MobiDB-lite"/>
    </source>
</evidence>
<proteinExistence type="predicted"/>
<evidence type="ECO:0000313" key="2">
    <source>
        <dbReference type="EMBL" id="KAF0047517.1"/>
    </source>
</evidence>
<reference evidence="2 3" key="1">
    <citation type="submission" date="2019-06" db="EMBL/GenBank/DDBJ databases">
        <title>Draft genomes of female and male turbot (Scophthalmus maximus).</title>
        <authorList>
            <person name="Xu H."/>
            <person name="Xu X.-W."/>
            <person name="Shao C."/>
            <person name="Chen S."/>
        </authorList>
    </citation>
    <scope>NUCLEOTIDE SEQUENCE [LARGE SCALE GENOMIC DNA]</scope>
    <source>
        <strain evidence="2">Ysfricsl-2016a</strain>
        <tissue evidence="2">Blood</tissue>
    </source>
</reference>
<organism evidence="2 3">
    <name type="scientific">Scophthalmus maximus</name>
    <name type="common">Turbot</name>
    <name type="synonym">Psetta maxima</name>
    <dbReference type="NCBI Taxonomy" id="52904"/>
    <lineage>
        <taxon>Eukaryota</taxon>
        <taxon>Metazoa</taxon>
        <taxon>Chordata</taxon>
        <taxon>Craniata</taxon>
        <taxon>Vertebrata</taxon>
        <taxon>Euteleostomi</taxon>
        <taxon>Actinopterygii</taxon>
        <taxon>Neopterygii</taxon>
        <taxon>Teleostei</taxon>
        <taxon>Neoteleostei</taxon>
        <taxon>Acanthomorphata</taxon>
        <taxon>Carangaria</taxon>
        <taxon>Pleuronectiformes</taxon>
        <taxon>Pleuronectoidei</taxon>
        <taxon>Scophthalmidae</taxon>
        <taxon>Scophthalmus</taxon>
    </lineage>
</organism>
<comment type="caution">
    <text evidence="2">The sequence shown here is derived from an EMBL/GenBank/DDBJ whole genome shotgun (WGS) entry which is preliminary data.</text>
</comment>
<protein>
    <submittedName>
        <fullName evidence="2">Uncharacterized protein</fullName>
    </submittedName>
</protein>
<dbReference type="Proteomes" id="UP000438429">
    <property type="component" value="Unassembled WGS sequence"/>
</dbReference>
<feature type="compositionally biased region" description="Basic and acidic residues" evidence="1">
    <location>
        <begin position="1"/>
        <end position="12"/>
    </location>
</feature>
<accession>A0A6A4TKW3</accession>
<name>A0A6A4TKW3_SCOMX</name>
<dbReference type="EMBL" id="VEVO01000001">
    <property type="protein sequence ID" value="KAF0047517.1"/>
    <property type="molecule type" value="Genomic_DNA"/>
</dbReference>
<dbReference type="AlphaFoldDB" id="A0A6A4TKW3"/>
<feature type="region of interest" description="Disordered" evidence="1">
    <location>
        <begin position="1"/>
        <end position="20"/>
    </location>
</feature>
<evidence type="ECO:0000313" key="3">
    <source>
        <dbReference type="Proteomes" id="UP000438429"/>
    </source>
</evidence>